<evidence type="ECO:0000313" key="9">
    <source>
        <dbReference type="EMBL" id="PWA19345.1"/>
    </source>
</evidence>
<organism evidence="9 10">
    <name type="scientific">Gambusia affinis</name>
    <name type="common">Western mosquitofish</name>
    <name type="synonym">Heterandria affinis</name>
    <dbReference type="NCBI Taxonomy" id="33528"/>
    <lineage>
        <taxon>Eukaryota</taxon>
        <taxon>Metazoa</taxon>
        <taxon>Chordata</taxon>
        <taxon>Craniata</taxon>
        <taxon>Vertebrata</taxon>
        <taxon>Euteleostomi</taxon>
        <taxon>Actinopterygii</taxon>
        <taxon>Neopterygii</taxon>
        <taxon>Teleostei</taxon>
        <taxon>Neoteleostei</taxon>
        <taxon>Acanthomorphata</taxon>
        <taxon>Ovalentaria</taxon>
        <taxon>Atherinomorphae</taxon>
        <taxon>Cyprinodontiformes</taxon>
        <taxon>Poeciliidae</taxon>
        <taxon>Poeciliinae</taxon>
        <taxon>Gambusia</taxon>
    </lineage>
</organism>
<evidence type="ECO:0000256" key="5">
    <source>
        <dbReference type="ARBA" id="ARBA00022685"/>
    </source>
</evidence>
<gene>
    <name evidence="9" type="ORF">CCH79_00018343</name>
</gene>
<feature type="domain" description="Somatostatin/Cortistatin C-terminal" evidence="8">
    <location>
        <begin position="107"/>
        <end position="122"/>
    </location>
</feature>
<evidence type="ECO:0000256" key="6">
    <source>
        <dbReference type="ARBA" id="ARBA00022702"/>
    </source>
</evidence>
<comment type="caution">
    <text evidence="9">The sequence shown here is derived from an EMBL/GenBank/DDBJ whole genome shotgun (WGS) entry which is preliminary data.</text>
</comment>
<evidence type="ECO:0000256" key="4">
    <source>
        <dbReference type="ARBA" id="ARBA00022525"/>
    </source>
</evidence>
<evidence type="ECO:0000256" key="3">
    <source>
        <dbReference type="ARBA" id="ARBA00008327"/>
    </source>
</evidence>
<dbReference type="AlphaFoldDB" id="A0A315V7L0"/>
<dbReference type="Pfam" id="PF03002">
    <property type="entry name" value="Somatostatin"/>
    <property type="match status" value="1"/>
</dbReference>
<dbReference type="InterPro" id="IPR004250">
    <property type="entry name" value="Somatostatin"/>
</dbReference>
<dbReference type="STRING" id="33528.ENSGAFP00000027508"/>
<keyword evidence="5" id="KW-0165">Cleavage on pair of basic residues</keyword>
<dbReference type="GO" id="GO:0005179">
    <property type="term" value="F:hormone activity"/>
    <property type="evidence" value="ECO:0007669"/>
    <property type="project" value="UniProtKB-KW"/>
</dbReference>
<accession>A0A315V7L0</accession>
<comment type="subcellular location">
    <subcellularLocation>
        <location evidence="2">Secreted</location>
    </subcellularLocation>
</comment>
<dbReference type="EMBL" id="NHOQ01002149">
    <property type="protein sequence ID" value="PWA19345.1"/>
    <property type="molecule type" value="Genomic_DNA"/>
</dbReference>
<reference evidence="9 10" key="1">
    <citation type="journal article" date="2018" name="G3 (Bethesda)">
        <title>A High-Quality Reference Genome for the Invasive Mosquitofish Gambusia affinis Using a Chicago Library.</title>
        <authorList>
            <person name="Hoffberg S.L."/>
            <person name="Troendle N.J."/>
            <person name="Glenn T.C."/>
            <person name="Mahmud O."/>
            <person name="Louha S."/>
            <person name="Chalopin D."/>
            <person name="Bennetzen J.L."/>
            <person name="Mauricio R."/>
        </authorList>
    </citation>
    <scope>NUCLEOTIDE SEQUENCE [LARGE SCALE GENOMIC DNA]</scope>
    <source>
        <strain evidence="9">NE01/NJP1002.9</strain>
        <tissue evidence="9">Muscle</tissue>
    </source>
</reference>
<dbReference type="PANTHER" id="PTHR10558:SF2">
    <property type="entry name" value="SOMATOSTATIN"/>
    <property type="match status" value="1"/>
</dbReference>
<keyword evidence="7" id="KW-1015">Disulfide bond</keyword>
<comment type="function">
    <text evidence="1">Somatostatin inhibits the release of somatotropin.</text>
</comment>
<name>A0A315V7L0_GAMAF</name>
<evidence type="ECO:0000256" key="7">
    <source>
        <dbReference type="ARBA" id="ARBA00023157"/>
    </source>
</evidence>
<dbReference type="PANTHER" id="PTHR10558">
    <property type="entry name" value="SOMATOSTATIN"/>
    <property type="match status" value="1"/>
</dbReference>
<dbReference type="GO" id="GO:0030334">
    <property type="term" value="P:regulation of cell migration"/>
    <property type="evidence" value="ECO:0007669"/>
    <property type="project" value="TreeGrafter"/>
</dbReference>
<evidence type="ECO:0000256" key="2">
    <source>
        <dbReference type="ARBA" id="ARBA00004613"/>
    </source>
</evidence>
<dbReference type="Proteomes" id="UP000250572">
    <property type="component" value="Unassembled WGS sequence"/>
</dbReference>
<keyword evidence="4" id="KW-0964">Secreted</keyword>
<keyword evidence="6" id="KW-0372">Hormone</keyword>
<dbReference type="GO" id="GO:0005615">
    <property type="term" value="C:extracellular space"/>
    <property type="evidence" value="ECO:0007669"/>
    <property type="project" value="TreeGrafter"/>
</dbReference>
<protein>
    <recommendedName>
        <fullName evidence="8">Somatostatin/Cortistatin C-terminal domain-containing protein</fullName>
    </recommendedName>
</protein>
<sequence length="247" mass="27349">MFPFCPSGSNSQNFTAAVRLSLRAGAPWWQDVSWFLPVSWRNLLLTVSSVPQDASRSSLAELLLSDLLQMENEALEEDGFGLPEGEPEDIRVDLERAASSGPLLAPRERKAGCKNFFWKTFTCQTFAQNVSRGSAAPGVWNPRRAKKQTFDVFFTHNIKLDLNEPPANHSWFYLIQTVIGGRGVVAQRCKYLNKKLKSSCGAAGALQVSSHAERFSANRKLQLQTHKEASSQSDGCVSNALINTDEL</sequence>
<dbReference type="InterPro" id="IPR018142">
    <property type="entry name" value="Somatostatin/Cortistatin_C"/>
</dbReference>
<evidence type="ECO:0000256" key="1">
    <source>
        <dbReference type="ARBA" id="ARBA00003524"/>
    </source>
</evidence>
<evidence type="ECO:0000313" key="10">
    <source>
        <dbReference type="Proteomes" id="UP000250572"/>
    </source>
</evidence>
<proteinExistence type="inferred from homology"/>
<comment type="similarity">
    <text evidence="3">Belongs to the somatostatin family.</text>
</comment>
<evidence type="ECO:0000259" key="8">
    <source>
        <dbReference type="Pfam" id="PF03002"/>
    </source>
</evidence>
<keyword evidence="10" id="KW-1185">Reference proteome</keyword>